<evidence type="ECO:0000256" key="6">
    <source>
        <dbReference type="SAM" id="Phobius"/>
    </source>
</evidence>
<proteinExistence type="predicted"/>
<feature type="transmembrane region" description="Helical" evidence="6">
    <location>
        <begin position="453"/>
        <end position="474"/>
    </location>
</feature>
<comment type="subcellular location">
    <subcellularLocation>
        <location evidence="1">Membrane</location>
        <topology evidence="1">Multi-pass membrane protein</topology>
    </subcellularLocation>
</comment>
<dbReference type="Proteomes" id="UP000829291">
    <property type="component" value="Chromosome 3"/>
</dbReference>
<evidence type="ECO:0000313" key="8">
    <source>
        <dbReference type="Proteomes" id="UP000829291"/>
    </source>
</evidence>
<dbReference type="RefSeq" id="XP_046590302.1">
    <property type="nucleotide sequence ID" value="XM_046734346.1"/>
</dbReference>
<dbReference type="PROSITE" id="PS50850">
    <property type="entry name" value="MFS"/>
    <property type="match status" value="1"/>
</dbReference>
<evidence type="ECO:0000256" key="3">
    <source>
        <dbReference type="ARBA" id="ARBA00022989"/>
    </source>
</evidence>
<feature type="compositionally biased region" description="Polar residues" evidence="5">
    <location>
        <begin position="23"/>
        <end position="64"/>
    </location>
</feature>
<protein>
    <submittedName>
        <fullName evidence="9">Organic cation transporter protein-like</fullName>
    </submittedName>
</protein>
<dbReference type="Gene3D" id="1.20.1250.20">
    <property type="entry name" value="MFS general substrate transporter like domains"/>
    <property type="match status" value="1"/>
</dbReference>
<name>A0ABM3FQK5_NEOLC</name>
<evidence type="ECO:0000256" key="4">
    <source>
        <dbReference type="ARBA" id="ARBA00023136"/>
    </source>
</evidence>
<evidence type="ECO:0000259" key="7">
    <source>
        <dbReference type="PROSITE" id="PS50850"/>
    </source>
</evidence>
<dbReference type="CDD" id="cd17317">
    <property type="entry name" value="MFS_SLC22"/>
    <property type="match status" value="1"/>
</dbReference>
<dbReference type="PANTHER" id="PTHR24064">
    <property type="entry name" value="SOLUTE CARRIER FAMILY 22 MEMBER"/>
    <property type="match status" value="1"/>
</dbReference>
<feature type="region of interest" description="Disordered" evidence="5">
    <location>
        <begin position="1"/>
        <end position="66"/>
    </location>
</feature>
<evidence type="ECO:0000256" key="2">
    <source>
        <dbReference type="ARBA" id="ARBA00022692"/>
    </source>
</evidence>
<sequence>MSINRLSQGKAERKDPAEESEQKSQITNFEQPTTSGSTSGISEKSVTAKLKNTTEPNSSSNGDSANDEVNADLVFEAALLNYGSRKCFMLGLFLLCTSPGILNGFHVMVYVFYGYTPQHWCAIPVLEKAGWTPEQIRNISSPKPGDWSNCEYYKRNYAALEKMSYQQAMRNVESQTKRHILTDCTEFSYDLKDAQGTSVVTEWDLVCQRLALKATVQTAVSAGKFVGAFTFGMIADRFGRKVAFTTACCIYILAGPIVAFTSLYQLLIAARVFIGIAGLGAFESAYSIVSEISPPKLRSTFGVLYNQSYPAGILGVSLIAYYVRDWRNLQLCVSLPALFLVFHVWLIPESPRWLYYSGRTSRAWAIVGKYSDEDPTARHKFQRIESRTSGSNRTASQKSLSARIRAAIVNCSSYLHHKEFRIRLIVCWVVWFFTAMSYYALTINSASLKTDPYVYVALSGVVEATSYVFPVPLLRVVGRRTVATGLLLTASFALLLLLIIPTNMTGWKVAASLLGRLCVSAVFSVIIIHAFELFPTVTRNTAIGTSSTMAHAGSVFAPYLVDFFAIYGWFIPSTICGLGLLLAGFLTQTLPETKDLALYDTLDDLSSRCRDHPEEKVSIKNCTLCRYLGKTRTNV</sequence>
<organism evidence="8 9">
    <name type="scientific">Neodiprion lecontei</name>
    <name type="common">Redheaded pine sawfly</name>
    <dbReference type="NCBI Taxonomy" id="441921"/>
    <lineage>
        <taxon>Eukaryota</taxon>
        <taxon>Metazoa</taxon>
        <taxon>Ecdysozoa</taxon>
        <taxon>Arthropoda</taxon>
        <taxon>Hexapoda</taxon>
        <taxon>Insecta</taxon>
        <taxon>Pterygota</taxon>
        <taxon>Neoptera</taxon>
        <taxon>Endopterygota</taxon>
        <taxon>Hymenoptera</taxon>
        <taxon>Tenthredinoidea</taxon>
        <taxon>Diprionidae</taxon>
        <taxon>Diprioninae</taxon>
        <taxon>Neodiprion</taxon>
    </lineage>
</organism>
<keyword evidence="2 6" id="KW-0812">Transmembrane</keyword>
<feature type="transmembrane region" description="Helical" evidence="6">
    <location>
        <begin position="328"/>
        <end position="347"/>
    </location>
</feature>
<dbReference type="Pfam" id="PF00083">
    <property type="entry name" value="Sugar_tr"/>
    <property type="match status" value="1"/>
</dbReference>
<dbReference type="GeneID" id="107224582"/>
<dbReference type="InterPro" id="IPR036259">
    <property type="entry name" value="MFS_trans_sf"/>
</dbReference>
<dbReference type="InterPro" id="IPR020846">
    <property type="entry name" value="MFS_dom"/>
</dbReference>
<feature type="transmembrane region" description="Helical" evidence="6">
    <location>
        <begin position="301"/>
        <end position="322"/>
    </location>
</feature>
<feature type="transmembrane region" description="Helical" evidence="6">
    <location>
        <begin position="513"/>
        <end position="534"/>
    </location>
</feature>
<feature type="transmembrane region" description="Helical" evidence="6">
    <location>
        <begin position="481"/>
        <end position="501"/>
    </location>
</feature>
<keyword evidence="3 6" id="KW-1133">Transmembrane helix</keyword>
<feature type="compositionally biased region" description="Basic and acidic residues" evidence="5">
    <location>
        <begin position="10"/>
        <end position="22"/>
    </location>
</feature>
<reference evidence="9" key="1">
    <citation type="submission" date="2025-08" db="UniProtKB">
        <authorList>
            <consortium name="RefSeq"/>
        </authorList>
    </citation>
    <scope>IDENTIFICATION</scope>
    <source>
        <tissue evidence="9">Thorax and Abdomen</tissue>
    </source>
</reference>
<evidence type="ECO:0000256" key="5">
    <source>
        <dbReference type="SAM" id="MobiDB-lite"/>
    </source>
</evidence>
<keyword evidence="4 6" id="KW-0472">Membrane</keyword>
<feature type="domain" description="Major facilitator superfamily (MFS) profile" evidence="7">
    <location>
        <begin position="92"/>
        <end position="591"/>
    </location>
</feature>
<feature type="transmembrane region" description="Helical" evidence="6">
    <location>
        <begin position="242"/>
        <end position="262"/>
    </location>
</feature>
<feature type="transmembrane region" description="Helical" evidence="6">
    <location>
        <begin position="422"/>
        <end position="441"/>
    </location>
</feature>
<accession>A0ABM3FQK5</accession>
<evidence type="ECO:0000313" key="9">
    <source>
        <dbReference type="RefSeq" id="XP_046590302.1"/>
    </source>
</evidence>
<dbReference type="SUPFAM" id="SSF103473">
    <property type="entry name" value="MFS general substrate transporter"/>
    <property type="match status" value="1"/>
</dbReference>
<feature type="transmembrane region" description="Helical" evidence="6">
    <location>
        <begin position="268"/>
        <end position="289"/>
    </location>
</feature>
<dbReference type="InterPro" id="IPR005828">
    <property type="entry name" value="MFS_sugar_transport-like"/>
</dbReference>
<evidence type="ECO:0000256" key="1">
    <source>
        <dbReference type="ARBA" id="ARBA00004141"/>
    </source>
</evidence>
<keyword evidence="8" id="KW-1185">Reference proteome</keyword>
<gene>
    <name evidence="9" type="primary">LOC107224582</name>
</gene>
<feature type="transmembrane region" description="Helical" evidence="6">
    <location>
        <begin position="566"/>
        <end position="586"/>
    </location>
</feature>